<name>A0A7V0T4M7_UNCW3</name>
<proteinExistence type="predicted"/>
<feature type="domain" description="Cysteine-rich" evidence="2">
    <location>
        <begin position="179"/>
        <end position="269"/>
    </location>
</feature>
<dbReference type="Gene3D" id="1.20.1050.140">
    <property type="match status" value="1"/>
</dbReference>
<reference evidence="3" key="1">
    <citation type="journal article" date="2020" name="mSystems">
        <title>Genome- and Community-Level Interaction Insights into Carbon Utilization and Element Cycling Functions of Hydrothermarchaeota in Hydrothermal Sediment.</title>
        <authorList>
            <person name="Zhou Z."/>
            <person name="Liu Y."/>
            <person name="Xu W."/>
            <person name="Pan J."/>
            <person name="Luo Z.H."/>
            <person name="Li M."/>
        </authorList>
    </citation>
    <scope>NUCLEOTIDE SEQUENCE [LARGE SCALE GENOMIC DNA]</scope>
    <source>
        <strain evidence="3">SpSt-1182</strain>
    </source>
</reference>
<feature type="domain" description="Cysteine-rich" evidence="2">
    <location>
        <begin position="38"/>
        <end position="118"/>
    </location>
</feature>
<protein>
    <submittedName>
        <fullName evidence="3">Disulfide reductase</fullName>
    </submittedName>
</protein>
<dbReference type="AlphaFoldDB" id="A0A7V0T4M7"/>
<evidence type="ECO:0000313" key="3">
    <source>
        <dbReference type="EMBL" id="HDQ99144.1"/>
    </source>
</evidence>
<dbReference type="Proteomes" id="UP000885672">
    <property type="component" value="Unassembled WGS sequence"/>
</dbReference>
<dbReference type="EMBL" id="DSBX01000096">
    <property type="protein sequence ID" value="HDQ99144.1"/>
    <property type="molecule type" value="Genomic_DNA"/>
</dbReference>
<dbReference type="PANTHER" id="PTHR42947:SF1">
    <property type="entry name" value="COB--COM HETERODISULFIDE REDUCTASE SUBUNIT B 1"/>
    <property type="match status" value="1"/>
</dbReference>
<sequence>MNTIRTTPFPRSWKRFRNRLSSPPTGSSRGSGLKRLPYYPGCTLHTKAKSLDEVARKVALRLGIELVEMPDWTCCGAIYSTNTDDIASQLGPVRNLCRASRLGDRLVTLCAACYNVLKRARVALEDEKDERTGRRLLDYIEEEYRPGLRVVHYLELLRDDIGWTEIRARAGRSLSGLRVASYYGCLMSRPHAAMELGDPTDPRILDDLMAAIGAEPLRFDFKTKCCGGYLVLTRREVAENCARRVVENARESGAEVMTTSCPLCHYNIDALQHDIAAREKAFKPIPILYFPKLVGLALGVPAAELALDYGKIDPRPALAARGLLD</sequence>
<comment type="caution">
    <text evidence="3">The sequence shown here is derived from an EMBL/GenBank/DDBJ whole genome shotgun (WGS) entry which is preliminary data.</text>
</comment>
<evidence type="ECO:0000256" key="1">
    <source>
        <dbReference type="ARBA" id="ARBA00023002"/>
    </source>
</evidence>
<dbReference type="Gene3D" id="3.40.50.11810">
    <property type="match status" value="1"/>
</dbReference>
<keyword evidence="1" id="KW-0560">Oxidoreductase</keyword>
<dbReference type="GO" id="GO:0016491">
    <property type="term" value="F:oxidoreductase activity"/>
    <property type="evidence" value="ECO:0007669"/>
    <property type="project" value="UniProtKB-KW"/>
</dbReference>
<dbReference type="InterPro" id="IPR051278">
    <property type="entry name" value="HdrB/HdrD_reductase"/>
</dbReference>
<gene>
    <name evidence="3" type="ORF">ENN51_02505</name>
</gene>
<dbReference type="Pfam" id="PF02754">
    <property type="entry name" value="CCG"/>
    <property type="match status" value="2"/>
</dbReference>
<accession>A0A7V0T4M7</accession>
<organism evidence="3">
    <name type="scientific">candidate division WOR-3 bacterium</name>
    <dbReference type="NCBI Taxonomy" id="2052148"/>
    <lineage>
        <taxon>Bacteria</taxon>
        <taxon>Bacteria division WOR-3</taxon>
    </lineage>
</organism>
<dbReference type="InterPro" id="IPR004017">
    <property type="entry name" value="Cys_rich_dom"/>
</dbReference>
<evidence type="ECO:0000259" key="2">
    <source>
        <dbReference type="Pfam" id="PF02754"/>
    </source>
</evidence>
<dbReference type="PANTHER" id="PTHR42947">
    <property type="entry name" value="COB--COM HETERODISULFIDE REDUCTASE SUBUNIT B 1"/>
    <property type="match status" value="1"/>
</dbReference>